<feature type="transmembrane region" description="Helical" evidence="6">
    <location>
        <begin position="182"/>
        <end position="201"/>
    </location>
</feature>
<feature type="transmembrane region" description="Helical" evidence="6">
    <location>
        <begin position="20"/>
        <end position="39"/>
    </location>
</feature>
<evidence type="ECO:0000313" key="8">
    <source>
        <dbReference type="EMBL" id="TWU59666.1"/>
    </source>
</evidence>
<dbReference type="Pfam" id="PF04932">
    <property type="entry name" value="Wzy_C"/>
    <property type="match status" value="1"/>
</dbReference>
<sequence>MPTSTARSSTAKIQEYCQKAIEIVFIGALFIAPWLFGSAGPTGQFLLTLGWGVAVFAFIVWLVSGDRLVWRGGLEGLGIVVGLAMIGCSAAIHLLFVPESIQSFFAPGMSTWQGLIPADAWPRASTAAGPMANQSFWFASNRLGLNPGGSFQFLINTIIAITTFVMAACLRAPESFLRRIAWSAVVVGLGVSIFGIAQHVGSHDGLAYWTYEIEGGLGFGPFINRNHYPFFMNLCLGLSIGLLLDRLAAMGRHWPTMLFSDSTTSWLLVAIAFMAASIIICVSRGGVISAVLAIMIMVTIHLNLGQAAKFTAIGLAVAVPVTLIMLWVGFEIAESRLTMIAETDRYSSDGRWHLWRVALATVPDFPWFGSGGETFRYWETIYTSSNPRWNSAGMKSIRADNEFLDVLNEYGILGFAGLILALAAVIRTISKSARTTGLAAGACIGLLAVCFHSVVDFGLRVPATGFFATVVAGLLVSLPKTKPHRGSGRSRRGRQRAREFADSGPMETRRETPSEPQPLGREWWIRLGIGVVLGLAVLMVFRIKRGGFDSYRFRKSAEALTEVERYEDAAESMRRAATAVPWDVTSRLDYVRTLQLAIRHSQADASRAVAATKILNQGQLINQQCPLVWQPYAYTVQYGSDQLAPAERLKMLSLARRFHPGEPNVALLVGRGSLNLVGLDAAIPSYRDALKYSPRYASFVVDDLGHNLSTQQVTEQLLPADPETCLKMAEEFAERGMDDLSIASAETAFRQLKAPDQLDRNFEPGQIEFFRSEALKILDKPQEALDAMRQAVNQNPKDVPMRLRLAQMYFEADRLEEATREVRICLQFKPGDGAARRLQEEINRRKSGPSALIGT</sequence>
<dbReference type="PANTHER" id="PTHR37422:SF23">
    <property type="entry name" value="TEICHURONIC ACID BIOSYNTHESIS PROTEIN TUAE"/>
    <property type="match status" value="1"/>
</dbReference>
<feature type="transmembrane region" description="Helical" evidence="6">
    <location>
        <begin position="523"/>
        <end position="543"/>
    </location>
</feature>
<protein>
    <submittedName>
        <fullName evidence="8">O-Antigen ligase</fullName>
    </submittedName>
</protein>
<organism evidence="8 9">
    <name type="scientific">Crateriforma conspicua</name>
    <dbReference type="NCBI Taxonomy" id="2527996"/>
    <lineage>
        <taxon>Bacteria</taxon>
        <taxon>Pseudomonadati</taxon>
        <taxon>Planctomycetota</taxon>
        <taxon>Planctomycetia</taxon>
        <taxon>Planctomycetales</taxon>
        <taxon>Planctomycetaceae</taxon>
        <taxon>Crateriforma</taxon>
    </lineage>
</organism>
<feature type="transmembrane region" description="Helical" evidence="6">
    <location>
        <begin position="45"/>
        <end position="64"/>
    </location>
</feature>
<evidence type="ECO:0000256" key="1">
    <source>
        <dbReference type="ARBA" id="ARBA00004141"/>
    </source>
</evidence>
<feature type="transmembrane region" description="Helical" evidence="6">
    <location>
        <begin position="286"/>
        <end position="304"/>
    </location>
</feature>
<dbReference type="AlphaFoldDB" id="A0A5C6FIZ9"/>
<dbReference type="GO" id="GO:0016020">
    <property type="term" value="C:membrane"/>
    <property type="evidence" value="ECO:0007669"/>
    <property type="project" value="UniProtKB-SubCell"/>
</dbReference>
<keyword evidence="4 6" id="KW-0472">Membrane</keyword>
<feature type="transmembrane region" description="Helical" evidence="6">
    <location>
        <begin position="151"/>
        <end position="170"/>
    </location>
</feature>
<feature type="region of interest" description="Disordered" evidence="5">
    <location>
        <begin position="482"/>
        <end position="517"/>
    </location>
</feature>
<dbReference type="Gene3D" id="1.25.40.10">
    <property type="entry name" value="Tetratricopeptide repeat domain"/>
    <property type="match status" value="1"/>
</dbReference>
<feature type="compositionally biased region" description="Basic and acidic residues" evidence="5">
    <location>
        <begin position="496"/>
        <end position="513"/>
    </location>
</feature>
<evidence type="ECO:0000256" key="2">
    <source>
        <dbReference type="ARBA" id="ARBA00022692"/>
    </source>
</evidence>
<feature type="compositionally biased region" description="Basic residues" evidence="5">
    <location>
        <begin position="482"/>
        <end position="495"/>
    </location>
</feature>
<dbReference type="SUPFAM" id="SSF48452">
    <property type="entry name" value="TPR-like"/>
    <property type="match status" value="1"/>
</dbReference>
<evidence type="ECO:0000256" key="3">
    <source>
        <dbReference type="ARBA" id="ARBA00022989"/>
    </source>
</evidence>
<name>A0A5C6FIZ9_9PLAN</name>
<feature type="transmembrane region" description="Helical" evidence="6">
    <location>
        <begin position="311"/>
        <end position="330"/>
    </location>
</feature>
<dbReference type="Proteomes" id="UP000316476">
    <property type="component" value="Unassembled WGS sequence"/>
</dbReference>
<comment type="caution">
    <text evidence="8">The sequence shown here is derived from an EMBL/GenBank/DDBJ whole genome shotgun (WGS) entry which is preliminary data.</text>
</comment>
<evidence type="ECO:0000256" key="6">
    <source>
        <dbReference type="SAM" id="Phobius"/>
    </source>
</evidence>
<feature type="domain" description="O-antigen ligase-related" evidence="7">
    <location>
        <begin position="270"/>
        <end position="418"/>
    </location>
</feature>
<dbReference type="Pfam" id="PF14559">
    <property type="entry name" value="TPR_19"/>
    <property type="match status" value="1"/>
</dbReference>
<keyword evidence="2 6" id="KW-0812">Transmembrane</keyword>
<evidence type="ECO:0000259" key="7">
    <source>
        <dbReference type="Pfam" id="PF04932"/>
    </source>
</evidence>
<feature type="transmembrane region" description="Helical" evidence="6">
    <location>
        <begin position="436"/>
        <end position="455"/>
    </location>
</feature>
<keyword evidence="8" id="KW-0436">Ligase</keyword>
<proteinExistence type="predicted"/>
<comment type="subcellular location">
    <subcellularLocation>
        <location evidence="1">Membrane</location>
        <topology evidence="1">Multi-pass membrane protein</topology>
    </subcellularLocation>
</comment>
<feature type="transmembrane region" description="Helical" evidence="6">
    <location>
        <begin position="461"/>
        <end position="479"/>
    </location>
</feature>
<dbReference type="EMBL" id="SJPZ01000004">
    <property type="protein sequence ID" value="TWU59666.1"/>
    <property type="molecule type" value="Genomic_DNA"/>
</dbReference>
<dbReference type="RefSeq" id="WP_146416463.1">
    <property type="nucleotide sequence ID" value="NZ_SJPZ01000004.1"/>
</dbReference>
<accession>A0A5C6FIZ9</accession>
<dbReference type="InterPro" id="IPR007016">
    <property type="entry name" value="O-antigen_ligase-rel_domated"/>
</dbReference>
<feature type="transmembrane region" description="Helical" evidence="6">
    <location>
        <begin position="256"/>
        <end position="280"/>
    </location>
</feature>
<dbReference type="InterPro" id="IPR011990">
    <property type="entry name" value="TPR-like_helical_dom_sf"/>
</dbReference>
<feature type="transmembrane region" description="Helical" evidence="6">
    <location>
        <begin position="76"/>
        <end position="96"/>
    </location>
</feature>
<keyword evidence="3 6" id="KW-1133">Transmembrane helix</keyword>
<gene>
    <name evidence="8" type="ORF">V7x_54400</name>
</gene>
<feature type="transmembrane region" description="Helical" evidence="6">
    <location>
        <begin position="227"/>
        <end position="244"/>
    </location>
</feature>
<dbReference type="GO" id="GO:0016874">
    <property type="term" value="F:ligase activity"/>
    <property type="evidence" value="ECO:0007669"/>
    <property type="project" value="UniProtKB-KW"/>
</dbReference>
<evidence type="ECO:0000313" key="9">
    <source>
        <dbReference type="Proteomes" id="UP000316476"/>
    </source>
</evidence>
<evidence type="ECO:0000256" key="4">
    <source>
        <dbReference type="ARBA" id="ARBA00023136"/>
    </source>
</evidence>
<dbReference type="OrthoDB" id="250216at2"/>
<evidence type="ECO:0000256" key="5">
    <source>
        <dbReference type="SAM" id="MobiDB-lite"/>
    </source>
</evidence>
<reference evidence="8 9" key="1">
    <citation type="submission" date="2019-02" db="EMBL/GenBank/DDBJ databases">
        <title>Deep-cultivation of Planctomycetes and their phenomic and genomic characterization uncovers novel biology.</title>
        <authorList>
            <person name="Wiegand S."/>
            <person name="Jogler M."/>
            <person name="Boedeker C."/>
            <person name="Pinto D."/>
            <person name="Vollmers J."/>
            <person name="Rivas-Marin E."/>
            <person name="Kohn T."/>
            <person name="Peeters S.H."/>
            <person name="Heuer A."/>
            <person name="Rast P."/>
            <person name="Oberbeckmann S."/>
            <person name="Bunk B."/>
            <person name="Jeske O."/>
            <person name="Meyerdierks A."/>
            <person name="Storesund J.E."/>
            <person name="Kallscheuer N."/>
            <person name="Luecker S."/>
            <person name="Lage O.M."/>
            <person name="Pohl T."/>
            <person name="Merkel B.J."/>
            <person name="Hornburger P."/>
            <person name="Mueller R.-W."/>
            <person name="Bruemmer F."/>
            <person name="Labrenz M."/>
            <person name="Spormann A.M."/>
            <person name="Op Den Camp H."/>
            <person name="Overmann J."/>
            <person name="Amann R."/>
            <person name="Jetten M.S.M."/>
            <person name="Mascher T."/>
            <person name="Medema M.H."/>
            <person name="Devos D.P."/>
            <person name="Kaster A.-K."/>
            <person name="Ovreas L."/>
            <person name="Rohde M."/>
            <person name="Galperin M.Y."/>
            <person name="Jogler C."/>
        </authorList>
    </citation>
    <scope>NUCLEOTIDE SEQUENCE [LARGE SCALE GENOMIC DNA]</scope>
    <source>
        <strain evidence="8 9">V7</strain>
    </source>
</reference>
<dbReference type="InterPro" id="IPR051533">
    <property type="entry name" value="WaaL-like"/>
</dbReference>
<feature type="transmembrane region" description="Helical" evidence="6">
    <location>
        <begin position="410"/>
        <end position="429"/>
    </location>
</feature>
<dbReference type="PANTHER" id="PTHR37422">
    <property type="entry name" value="TEICHURONIC ACID BIOSYNTHESIS PROTEIN TUAE"/>
    <property type="match status" value="1"/>
</dbReference>